<dbReference type="SUPFAM" id="SSF110738">
    <property type="entry name" value="Glycerate kinase I"/>
    <property type="match status" value="1"/>
</dbReference>
<dbReference type="GO" id="GO:0031388">
    <property type="term" value="P:organic acid phosphorylation"/>
    <property type="evidence" value="ECO:0007669"/>
    <property type="project" value="UniProtKB-UniRule"/>
</dbReference>
<proteinExistence type="inferred from homology"/>
<dbReference type="GeneID" id="92740114"/>
<protein>
    <submittedName>
        <fullName evidence="5">Glycerate kinase</fullName>
        <ecNumber evidence="5">2.7.1.31</ecNumber>
    </submittedName>
</protein>
<dbReference type="PIRSF" id="PIRSF006078">
    <property type="entry name" value="GlxK"/>
    <property type="match status" value="1"/>
</dbReference>
<dbReference type="GO" id="GO:0008887">
    <property type="term" value="F:glycerate kinase activity"/>
    <property type="evidence" value="ECO:0007669"/>
    <property type="project" value="UniProtKB-UniRule"/>
</dbReference>
<dbReference type="Pfam" id="PF02595">
    <property type="entry name" value="Gly_kinase"/>
    <property type="match status" value="1"/>
</dbReference>
<name>A0AAQ3JJ68_ANAHA</name>
<dbReference type="EMBL" id="CP132968">
    <property type="protein sequence ID" value="WMD16871.1"/>
    <property type="molecule type" value="Genomic_DNA"/>
</dbReference>
<gene>
    <name evidence="5" type="ORF">RBI15_01870</name>
</gene>
<dbReference type="PANTHER" id="PTHR21599:SF0">
    <property type="entry name" value="GLYCERATE KINASE"/>
    <property type="match status" value="1"/>
</dbReference>
<dbReference type="InterPro" id="IPR004381">
    <property type="entry name" value="Glycerate_kinase"/>
</dbReference>
<dbReference type="Proteomes" id="UP001243496">
    <property type="component" value="Chromosome"/>
</dbReference>
<dbReference type="InterPro" id="IPR018193">
    <property type="entry name" value="Glyc_kinase_flavodox-like_fold"/>
</dbReference>
<evidence type="ECO:0000313" key="6">
    <source>
        <dbReference type="Proteomes" id="UP001243496"/>
    </source>
</evidence>
<reference evidence="5" key="1">
    <citation type="submission" date="2023-08" db="EMBL/GenBank/DDBJ databases">
        <title>Complete Genome Sequences of butyrate producing Anaerostipes hadrus strains BA1 and GIF7 isolated from the terminal ileum of a healthy lean male.</title>
        <authorList>
            <person name="Low A."/>
            <person name="Sheludchenko M."/>
            <person name="Cheng H.E."/>
            <person name="Koh X.Q."/>
            <person name="Lee J."/>
        </authorList>
    </citation>
    <scope>NUCLEOTIDE SEQUENCE</scope>
    <source>
        <strain evidence="5">BA1</strain>
    </source>
</reference>
<dbReference type="EC" id="2.7.1.31" evidence="5"/>
<organism evidence="5 6">
    <name type="scientific">Anaerostipes hadrus</name>
    <dbReference type="NCBI Taxonomy" id="649756"/>
    <lineage>
        <taxon>Bacteria</taxon>
        <taxon>Bacillati</taxon>
        <taxon>Bacillota</taxon>
        <taxon>Clostridia</taxon>
        <taxon>Lachnospirales</taxon>
        <taxon>Lachnospiraceae</taxon>
        <taxon>Anaerostipes</taxon>
    </lineage>
</organism>
<evidence type="ECO:0000256" key="3">
    <source>
        <dbReference type="ARBA" id="ARBA00022777"/>
    </source>
</evidence>
<dbReference type="PANTHER" id="PTHR21599">
    <property type="entry name" value="GLYCERATE KINASE"/>
    <property type="match status" value="1"/>
</dbReference>
<dbReference type="RefSeq" id="WP_306857291.1">
    <property type="nucleotide sequence ID" value="NZ_CP132968.1"/>
</dbReference>
<sequence>MKVVIAIDSLKGSLTSIQAGEAIKKGIQRVDKEANIVIKPLADGGEGTVDALVDGMGGTMEFIKVSGPAGKKVLAKYGIIKETKTAIMEMSQAAGITQVTEEERNPLYTTTYGVGEMIYDAIGKGCRRFIMGIGGSATNDGGVGMLQALGFDFLDKDGNQIKHGAIGLKDLTKIEDKNVIQELKECEFHIACDVTNPLCGEQGCSAIFGPQKGATEEMVERMDQWLTHYAEIASTQGFEKADKEQAGTGAAGGLGFAFLTFTNARLQSGIDLILNETKLEEEIKDADIVITGEGCLDHQTAMGKAPIGVAHLAKKYGKLVLGFSGAVTKGATACNEEGIDAYFPIVRSAVSLEDAMKKKAAEENMTDTVEQVFRLVNMLK</sequence>
<dbReference type="InterPro" id="IPR018197">
    <property type="entry name" value="Glycerate_kinase_RE-like"/>
</dbReference>
<evidence type="ECO:0000256" key="4">
    <source>
        <dbReference type="PIRNR" id="PIRNR006078"/>
    </source>
</evidence>
<comment type="similarity">
    <text evidence="1 4">Belongs to the glycerate kinase type-1 family.</text>
</comment>
<evidence type="ECO:0000313" key="5">
    <source>
        <dbReference type="EMBL" id="WMD16871.1"/>
    </source>
</evidence>
<dbReference type="Gene3D" id="3.90.1510.10">
    <property type="entry name" value="Glycerate kinase, domain 2"/>
    <property type="match status" value="1"/>
</dbReference>
<dbReference type="Gene3D" id="3.40.50.10350">
    <property type="entry name" value="Glycerate kinase, domain 1"/>
    <property type="match status" value="1"/>
</dbReference>
<dbReference type="AlphaFoldDB" id="A0AAQ3JJ68"/>
<evidence type="ECO:0000256" key="1">
    <source>
        <dbReference type="ARBA" id="ARBA00006284"/>
    </source>
</evidence>
<dbReference type="InterPro" id="IPR036129">
    <property type="entry name" value="Glycerate_kinase_sf"/>
</dbReference>
<dbReference type="NCBIfam" id="TIGR00045">
    <property type="entry name" value="glycerate kinase"/>
    <property type="match status" value="1"/>
</dbReference>
<keyword evidence="3 4" id="KW-0418">Kinase</keyword>
<accession>A0AAQ3JJ68</accession>
<keyword evidence="2 4" id="KW-0808">Transferase</keyword>
<evidence type="ECO:0000256" key="2">
    <source>
        <dbReference type="ARBA" id="ARBA00022679"/>
    </source>
</evidence>